<keyword evidence="1" id="KW-0645">Protease</keyword>
<dbReference type="CDD" id="cd08071">
    <property type="entry name" value="MPN_DUF2466"/>
    <property type="match status" value="1"/>
</dbReference>
<dbReference type="GO" id="GO:0008237">
    <property type="term" value="F:metallopeptidase activity"/>
    <property type="evidence" value="ECO:0007669"/>
    <property type="project" value="UniProtKB-KW"/>
</dbReference>
<evidence type="ECO:0000256" key="4">
    <source>
        <dbReference type="ARBA" id="ARBA00022833"/>
    </source>
</evidence>
<dbReference type="PROSITE" id="PS50249">
    <property type="entry name" value="MPN"/>
    <property type="match status" value="1"/>
</dbReference>
<dbReference type="PROSITE" id="PS01302">
    <property type="entry name" value="UPF0758"/>
    <property type="match status" value="1"/>
</dbReference>
<dbReference type="EMBL" id="FNUG01000003">
    <property type="protein sequence ID" value="SEE91891.1"/>
    <property type="molecule type" value="Genomic_DNA"/>
</dbReference>
<evidence type="ECO:0000313" key="7">
    <source>
        <dbReference type="EMBL" id="SEE91891.1"/>
    </source>
</evidence>
<feature type="domain" description="MPN" evidence="6">
    <location>
        <begin position="24"/>
        <end position="150"/>
    </location>
</feature>
<sequence>MKTSVNEISLRYQNTKIQMAMAPKINSSREAFNIFNSIWDQNAIAAQEHFNVMLLNNSNRVKGIFLLSSGGITATLVDIRILFAVVLKSLSTAVIIAHNHPSGALHPSTADKKLTERIKNAGELLDIKLLDHLILTPSNEYYSFADEGLL</sequence>
<keyword evidence="4" id="KW-0862">Zinc</keyword>
<evidence type="ECO:0000259" key="6">
    <source>
        <dbReference type="PROSITE" id="PS50249"/>
    </source>
</evidence>
<keyword evidence="5" id="KW-0482">Metalloprotease</keyword>
<dbReference type="InterPro" id="IPR025657">
    <property type="entry name" value="RadC_JAB"/>
</dbReference>
<evidence type="ECO:0000256" key="1">
    <source>
        <dbReference type="ARBA" id="ARBA00022670"/>
    </source>
</evidence>
<dbReference type="STRING" id="390640.SAMN04488034_10358"/>
<dbReference type="Pfam" id="PF04002">
    <property type="entry name" value="RadC"/>
    <property type="match status" value="1"/>
</dbReference>
<reference evidence="7 8" key="1">
    <citation type="submission" date="2016-10" db="EMBL/GenBank/DDBJ databases">
        <authorList>
            <person name="de Groot N.N."/>
        </authorList>
    </citation>
    <scope>NUCLEOTIDE SEQUENCE [LARGE SCALE GENOMIC DNA]</scope>
    <source>
        <strain evidence="7 8">DSM 23553</strain>
    </source>
</reference>
<dbReference type="Gene3D" id="3.40.140.10">
    <property type="entry name" value="Cytidine Deaminase, domain 2"/>
    <property type="match status" value="1"/>
</dbReference>
<proteinExistence type="predicted"/>
<dbReference type="PANTHER" id="PTHR30471">
    <property type="entry name" value="DNA REPAIR PROTEIN RADC"/>
    <property type="match status" value="1"/>
</dbReference>
<dbReference type="GO" id="GO:0006508">
    <property type="term" value="P:proteolysis"/>
    <property type="evidence" value="ECO:0007669"/>
    <property type="project" value="UniProtKB-KW"/>
</dbReference>
<dbReference type="InterPro" id="IPR001405">
    <property type="entry name" value="UPF0758"/>
</dbReference>
<evidence type="ECO:0000313" key="8">
    <source>
        <dbReference type="Proteomes" id="UP000199448"/>
    </source>
</evidence>
<dbReference type="OrthoDB" id="9804482at2"/>
<keyword evidence="2" id="KW-0479">Metal-binding</keyword>
<dbReference type="RefSeq" id="WP_093113025.1">
    <property type="nucleotide sequence ID" value="NZ_FNGG01000003.1"/>
</dbReference>
<protein>
    <submittedName>
        <fullName evidence="7">RadC-like JAB domain-containing protein</fullName>
    </submittedName>
</protein>
<dbReference type="AlphaFoldDB" id="A0A1H5MTB6"/>
<accession>A0A1H5MTB6</accession>
<keyword evidence="8" id="KW-1185">Reference proteome</keyword>
<dbReference type="PANTHER" id="PTHR30471:SF3">
    <property type="entry name" value="UPF0758 PROTEIN YEES-RELATED"/>
    <property type="match status" value="1"/>
</dbReference>
<keyword evidence="3" id="KW-0378">Hydrolase</keyword>
<dbReference type="Proteomes" id="UP000199448">
    <property type="component" value="Unassembled WGS sequence"/>
</dbReference>
<name>A0A1H5MTB6_9FLAO</name>
<evidence type="ECO:0000256" key="2">
    <source>
        <dbReference type="ARBA" id="ARBA00022723"/>
    </source>
</evidence>
<evidence type="ECO:0000256" key="3">
    <source>
        <dbReference type="ARBA" id="ARBA00022801"/>
    </source>
</evidence>
<dbReference type="GO" id="GO:0046872">
    <property type="term" value="F:metal ion binding"/>
    <property type="evidence" value="ECO:0007669"/>
    <property type="project" value="UniProtKB-KW"/>
</dbReference>
<dbReference type="InterPro" id="IPR020891">
    <property type="entry name" value="UPF0758_CS"/>
</dbReference>
<dbReference type="InterPro" id="IPR037518">
    <property type="entry name" value="MPN"/>
</dbReference>
<organism evidence="7 8">
    <name type="scientific">Salinimicrobium catena</name>
    <dbReference type="NCBI Taxonomy" id="390640"/>
    <lineage>
        <taxon>Bacteria</taxon>
        <taxon>Pseudomonadati</taxon>
        <taxon>Bacteroidota</taxon>
        <taxon>Flavobacteriia</taxon>
        <taxon>Flavobacteriales</taxon>
        <taxon>Flavobacteriaceae</taxon>
        <taxon>Salinimicrobium</taxon>
    </lineage>
</organism>
<evidence type="ECO:0000256" key="5">
    <source>
        <dbReference type="ARBA" id="ARBA00023049"/>
    </source>
</evidence>
<gene>
    <name evidence="7" type="ORF">SAMN04488034_10358</name>
</gene>